<comment type="function">
    <text evidence="1 10">Produces ATP from ADP in the presence of a proton gradient across the membrane. The gamma chain is believed to be important in regulating ATPase activity and the flow of protons through the CF(0) complex.</text>
</comment>
<organism evidence="11 12">
    <name type="scientific">Candidatus Protoclostridium stercorigallinarum</name>
    <dbReference type="NCBI Taxonomy" id="2838741"/>
    <lineage>
        <taxon>Bacteria</taxon>
        <taxon>Bacillati</taxon>
        <taxon>Bacillota</taxon>
        <taxon>Clostridia</taxon>
        <taxon>Candidatus Protoclostridium</taxon>
    </lineage>
</organism>
<gene>
    <name evidence="10 11" type="primary">atpG</name>
    <name evidence="11" type="ORF">H9892_01535</name>
</gene>
<evidence type="ECO:0000256" key="4">
    <source>
        <dbReference type="ARBA" id="ARBA00022448"/>
    </source>
</evidence>
<dbReference type="PANTHER" id="PTHR11693">
    <property type="entry name" value="ATP SYNTHASE GAMMA CHAIN"/>
    <property type="match status" value="1"/>
</dbReference>
<sequence length="302" mass="34767">MASAKEIRDHIQSVRDTRKITNAMYMISSAKLRKVKWELDRTRPYFDALKTEIKRIFRVSNDISSHYFYPAEGEPELDGAYACLVITADKGMAGAYNHNVVKTAMQRYEAHPNTKLYVVGEVGRQYFTKRGIPIEQSFLYPAKDPTLRRAREITDILLEKFDAREYEKLYIVYTDMKNSLVAEPTEFRLLPFHRSQFADSEEAAWAKEKFEFFPSMEKVLRSIIPGYVTGFIYSALVDSFCSEQNARMTAMDSASRNADKMLKELTTHYNRVRQAAITQEITEIAAGAKAQKEKKSKEDPSV</sequence>
<dbReference type="GO" id="GO:0042777">
    <property type="term" value="P:proton motive force-driven plasma membrane ATP synthesis"/>
    <property type="evidence" value="ECO:0007669"/>
    <property type="project" value="UniProtKB-UniRule"/>
</dbReference>
<dbReference type="GO" id="GO:0005886">
    <property type="term" value="C:plasma membrane"/>
    <property type="evidence" value="ECO:0007669"/>
    <property type="project" value="UniProtKB-SubCell"/>
</dbReference>
<evidence type="ECO:0000256" key="10">
    <source>
        <dbReference type="HAMAP-Rule" id="MF_00815"/>
    </source>
</evidence>
<comment type="similarity">
    <text evidence="3 10">Belongs to the ATPase gamma chain family.</text>
</comment>
<reference evidence="11" key="2">
    <citation type="submission" date="2021-04" db="EMBL/GenBank/DDBJ databases">
        <authorList>
            <person name="Gilroy R."/>
        </authorList>
    </citation>
    <scope>NUCLEOTIDE SEQUENCE</scope>
    <source>
        <strain evidence="11">12435</strain>
    </source>
</reference>
<dbReference type="Gene3D" id="1.10.287.80">
    <property type="entry name" value="ATP synthase, gamma subunit, helix hairpin domain"/>
    <property type="match status" value="1"/>
</dbReference>
<dbReference type="PANTHER" id="PTHR11693:SF22">
    <property type="entry name" value="ATP SYNTHASE SUBUNIT GAMMA, MITOCHONDRIAL"/>
    <property type="match status" value="1"/>
</dbReference>
<accession>A0A9D1PZ86</accession>
<evidence type="ECO:0000256" key="3">
    <source>
        <dbReference type="ARBA" id="ARBA00007681"/>
    </source>
</evidence>
<evidence type="ECO:0000313" key="11">
    <source>
        <dbReference type="EMBL" id="HIW02003.1"/>
    </source>
</evidence>
<keyword evidence="9 10" id="KW-0066">ATP synthesis</keyword>
<dbReference type="EMBL" id="DXHS01000026">
    <property type="protein sequence ID" value="HIW02003.1"/>
    <property type="molecule type" value="Genomic_DNA"/>
</dbReference>
<keyword evidence="4 10" id="KW-0813">Transport</keyword>
<dbReference type="InterPro" id="IPR035968">
    <property type="entry name" value="ATP_synth_F1_ATPase_gsu"/>
</dbReference>
<dbReference type="Proteomes" id="UP000823990">
    <property type="component" value="Unassembled WGS sequence"/>
</dbReference>
<dbReference type="InterPro" id="IPR000131">
    <property type="entry name" value="ATP_synth_F1_gsu"/>
</dbReference>
<keyword evidence="5 10" id="KW-0375">Hydrogen ion transport</keyword>
<evidence type="ECO:0000256" key="8">
    <source>
        <dbReference type="ARBA" id="ARBA00023196"/>
    </source>
</evidence>
<dbReference type="PRINTS" id="PR00126">
    <property type="entry name" value="ATPASEGAMMA"/>
</dbReference>
<evidence type="ECO:0000256" key="5">
    <source>
        <dbReference type="ARBA" id="ARBA00022781"/>
    </source>
</evidence>
<dbReference type="Pfam" id="PF00231">
    <property type="entry name" value="ATP-synt"/>
    <property type="match status" value="1"/>
</dbReference>
<dbReference type="HAMAP" id="MF_00815">
    <property type="entry name" value="ATP_synth_gamma_bact"/>
    <property type="match status" value="1"/>
</dbReference>
<comment type="caution">
    <text evidence="11">The sequence shown here is derived from an EMBL/GenBank/DDBJ whole genome shotgun (WGS) entry which is preliminary data.</text>
</comment>
<dbReference type="InterPro" id="IPR023632">
    <property type="entry name" value="ATP_synth_F1_gsu_CS"/>
</dbReference>
<evidence type="ECO:0000256" key="7">
    <source>
        <dbReference type="ARBA" id="ARBA00023136"/>
    </source>
</evidence>
<evidence type="ECO:0000313" key="12">
    <source>
        <dbReference type="Proteomes" id="UP000823990"/>
    </source>
</evidence>
<evidence type="ECO:0000256" key="9">
    <source>
        <dbReference type="ARBA" id="ARBA00023310"/>
    </source>
</evidence>
<name>A0A9D1PZ86_9FIRM</name>
<keyword evidence="6 10" id="KW-0406">Ion transport</keyword>
<evidence type="ECO:0000256" key="6">
    <source>
        <dbReference type="ARBA" id="ARBA00023065"/>
    </source>
</evidence>
<keyword evidence="10" id="KW-1003">Cell membrane</keyword>
<dbReference type="GO" id="GO:0005524">
    <property type="term" value="F:ATP binding"/>
    <property type="evidence" value="ECO:0007669"/>
    <property type="project" value="UniProtKB-UniRule"/>
</dbReference>
<dbReference type="CDD" id="cd12151">
    <property type="entry name" value="F1-ATPase_gamma"/>
    <property type="match status" value="1"/>
</dbReference>
<protein>
    <recommendedName>
        <fullName evidence="10">ATP synthase gamma chain</fullName>
    </recommendedName>
    <alternativeName>
        <fullName evidence="10">ATP synthase F1 sector gamma subunit</fullName>
    </alternativeName>
    <alternativeName>
        <fullName evidence="10">F-ATPase gamma subunit</fullName>
    </alternativeName>
</protein>
<proteinExistence type="inferred from homology"/>
<comment type="subunit">
    <text evidence="10">F-type ATPases have 2 components, CF(1) - the catalytic core - and CF(0) - the membrane proton channel. CF(1) has five subunits: alpha(3), beta(3), gamma(1), delta(1), epsilon(1). CF(0) has three main subunits: a, b and c.</text>
</comment>
<dbReference type="SUPFAM" id="SSF52943">
    <property type="entry name" value="ATP synthase (F1-ATPase), gamma subunit"/>
    <property type="match status" value="1"/>
</dbReference>
<comment type="subcellular location">
    <subcellularLocation>
        <location evidence="10">Cell membrane</location>
        <topology evidence="10">Peripheral membrane protein</topology>
    </subcellularLocation>
    <subcellularLocation>
        <location evidence="2">Membrane</location>
        <topology evidence="2">Peripheral membrane protein</topology>
    </subcellularLocation>
</comment>
<dbReference type="NCBIfam" id="TIGR01146">
    <property type="entry name" value="ATPsyn_F1gamma"/>
    <property type="match status" value="1"/>
</dbReference>
<reference evidence="11" key="1">
    <citation type="journal article" date="2021" name="PeerJ">
        <title>Extensive microbial diversity within the chicken gut microbiome revealed by metagenomics and culture.</title>
        <authorList>
            <person name="Gilroy R."/>
            <person name="Ravi A."/>
            <person name="Getino M."/>
            <person name="Pursley I."/>
            <person name="Horton D.L."/>
            <person name="Alikhan N.F."/>
            <person name="Baker D."/>
            <person name="Gharbi K."/>
            <person name="Hall N."/>
            <person name="Watson M."/>
            <person name="Adriaenssens E.M."/>
            <person name="Foster-Nyarko E."/>
            <person name="Jarju S."/>
            <person name="Secka A."/>
            <person name="Antonio M."/>
            <person name="Oren A."/>
            <person name="Chaudhuri R.R."/>
            <person name="La Ragione R."/>
            <person name="Hildebrand F."/>
            <person name="Pallen M.J."/>
        </authorList>
    </citation>
    <scope>NUCLEOTIDE SEQUENCE</scope>
    <source>
        <strain evidence="11">12435</strain>
    </source>
</reference>
<keyword evidence="7 10" id="KW-0472">Membrane</keyword>
<evidence type="ECO:0000256" key="1">
    <source>
        <dbReference type="ARBA" id="ARBA00003456"/>
    </source>
</evidence>
<keyword evidence="8 10" id="KW-0139">CF(1)</keyword>
<dbReference type="Gene3D" id="3.40.1380.10">
    <property type="match status" value="1"/>
</dbReference>
<dbReference type="GO" id="GO:0046933">
    <property type="term" value="F:proton-transporting ATP synthase activity, rotational mechanism"/>
    <property type="evidence" value="ECO:0007669"/>
    <property type="project" value="UniProtKB-UniRule"/>
</dbReference>
<dbReference type="AlphaFoldDB" id="A0A9D1PZ86"/>
<dbReference type="GO" id="GO:0045259">
    <property type="term" value="C:proton-transporting ATP synthase complex"/>
    <property type="evidence" value="ECO:0007669"/>
    <property type="project" value="UniProtKB-KW"/>
</dbReference>
<evidence type="ECO:0000256" key="2">
    <source>
        <dbReference type="ARBA" id="ARBA00004170"/>
    </source>
</evidence>
<dbReference type="PROSITE" id="PS00153">
    <property type="entry name" value="ATPASE_GAMMA"/>
    <property type="match status" value="1"/>
</dbReference>